<dbReference type="PROSITE" id="PS50096">
    <property type="entry name" value="IQ"/>
    <property type="match status" value="5"/>
</dbReference>
<evidence type="ECO:0000256" key="3">
    <source>
        <dbReference type="ARBA" id="ARBA00022737"/>
    </source>
</evidence>
<keyword evidence="8" id="KW-1185">Reference proteome</keyword>
<accession>A0AAD9TJK2</accession>
<dbReference type="GO" id="GO:0000146">
    <property type="term" value="F:microfilament motor activity"/>
    <property type="evidence" value="ECO:0007669"/>
    <property type="project" value="InterPro"/>
</dbReference>
<dbReference type="InterPro" id="IPR027417">
    <property type="entry name" value="P-loop_NTPase"/>
</dbReference>
<evidence type="ECO:0000313" key="7">
    <source>
        <dbReference type="EMBL" id="KAK2637181.1"/>
    </source>
</evidence>
<dbReference type="Proteomes" id="UP001280121">
    <property type="component" value="Unassembled WGS sequence"/>
</dbReference>
<evidence type="ECO:0000256" key="1">
    <source>
        <dbReference type="ARBA" id="ARBA00004496"/>
    </source>
</evidence>
<organism evidence="7 8">
    <name type="scientific">Dipteronia dyeriana</name>
    <dbReference type="NCBI Taxonomy" id="168575"/>
    <lineage>
        <taxon>Eukaryota</taxon>
        <taxon>Viridiplantae</taxon>
        <taxon>Streptophyta</taxon>
        <taxon>Embryophyta</taxon>
        <taxon>Tracheophyta</taxon>
        <taxon>Spermatophyta</taxon>
        <taxon>Magnoliopsida</taxon>
        <taxon>eudicotyledons</taxon>
        <taxon>Gunneridae</taxon>
        <taxon>Pentapetalae</taxon>
        <taxon>rosids</taxon>
        <taxon>malvids</taxon>
        <taxon>Sapindales</taxon>
        <taxon>Sapindaceae</taxon>
        <taxon>Hippocastanoideae</taxon>
        <taxon>Acereae</taxon>
        <taxon>Dipteronia</taxon>
    </lineage>
</organism>
<protein>
    <submittedName>
        <fullName evidence="7">Uncharacterized protein</fullName>
    </submittedName>
</protein>
<dbReference type="SUPFAM" id="SSF52540">
    <property type="entry name" value="P-loop containing nucleoside triphosphate hydrolases"/>
    <property type="match status" value="2"/>
</dbReference>
<dbReference type="PANTHER" id="PTHR46184">
    <property type="entry name" value="UNCONVENTIONAL MYOSIN-IXB-LIKE PROTEIN"/>
    <property type="match status" value="1"/>
</dbReference>
<dbReference type="GO" id="GO:0051015">
    <property type="term" value="F:actin filament binding"/>
    <property type="evidence" value="ECO:0007669"/>
    <property type="project" value="TreeGrafter"/>
</dbReference>
<evidence type="ECO:0000256" key="2">
    <source>
        <dbReference type="ARBA" id="ARBA00022490"/>
    </source>
</evidence>
<name>A0AAD9TJK2_9ROSI</name>
<proteinExistence type="predicted"/>
<dbReference type="AlphaFoldDB" id="A0AAD9TJK2"/>
<dbReference type="GO" id="GO:0005096">
    <property type="term" value="F:GTPase activator activity"/>
    <property type="evidence" value="ECO:0007669"/>
    <property type="project" value="InterPro"/>
</dbReference>
<dbReference type="GO" id="GO:0005516">
    <property type="term" value="F:calmodulin binding"/>
    <property type="evidence" value="ECO:0007669"/>
    <property type="project" value="UniProtKB-KW"/>
</dbReference>
<dbReference type="SMART" id="SM00015">
    <property type="entry name" value="IQ"/>
    <property type="match status" value="6"/>
</dbReference>
<evidence type="ECO:0000256" key="5">
    <source>
        <dbReference type="ARBA" id="ARBA00023054"/>
    </source>
</evidence>
<comment type="subcellular location">
    <subcellularLocation>
        <location evidence="1">Cytoplasm</location>
    </subcellularLocation>
</comment>
<reference evidence="7" key="1">
    <citation type="journal article" date="2023" name="Plant J.">
        <title>Genome sequences and population genomics provide insights into the demographic history, inbreeding, and mutation load of two 'living fossil' tree species of Dipteronia.</title>
        <authorList>
            <person name="Feng Y."/>
            <person name="Comes H.P."/>
            <person name="Chen J."/>
            <person name="Zhu S."/>
            <person name="Lu R."/>
            <person name="Zhang X."/>
            <person name="Li P."/>
            <person name="Qiu J."/>
            <person name="Olsen K.M."/>
            <person name="Qiu Y."/>
        </authorList>
    </citation>
    <scope>NUCLEOTIDE SEQUENCE</scope>
    <source>
        <strain evidence="7">KIB01</strain>
    </source>
</reference>
<dbReference type="InterPro" id="IPR046987">
    <property type="entry name" value="Myo9"/>
</dbReference>
<keyword evidence="5 6" id="KW-0175">Coiled coil</keyword>
<evidence type="ECO:0000313" key="8">
    <source>
        <dbReference type="Proteomes" id="UP001280121"/>
    </source>
</evidence>
<dbReference type="FunFam" id="1.20.5.190:FF:000001">
    <property type="entry name" value="unconventional myosin-Va"/>
    <property type="match status" value="2"/>
</dbReference>
<keyword evidence="4" id="KW-0112">Calmodulin-binding</keyword>
<evidence type="ECO:0000256" key="6">
    <source>
        <dbReference type="SAM" id="Coils"/>
    </source>
</evidence>
<keyword evidence="2" id="KW-0963">Cytoplasm</keyword>
<feature type="coiled-coil region" evidence="6">
    <location>
        <begin position="154"/>
        <end position="220"/>
    </location>
</feature>
<gene>
    <name evidence="7" type="ORF">Ddye_031973</name>
</gene>
<dbReference type="GO" id="GO:0005884">
    <property type="term" value="C:actin filament"/>
    <property type="evidence" value="ECO:0007669"/>
    <property type="project" value="TreeGrafter"/>
</dbReference>
<dbReference type="GO" id="GO:0005737">
    <property type="term" value="C:cytoplasm"/>
    <property type="evidence" value="ECO:0007669"/>
    <property type="project" value="UniProtKB-SubCell"/>
</dbReference>
<dbReference type="Pfam" id="PF00612">
    <property type="entry name" value="IQ"/>
    <property type="match status" value="5"/>
</dbReference>
<dbReference type="GO" id="GO:0035556">
    <property type="term" value="P:intracellular signal transduction"/>
    <property type="evidence" value="ECO:0007669"/>
    <property type="project" value="InterPro"/>
</dbReference>
<keyword evidence="3" id="KW-0677">Repeat</keyword>
<dbReference type="Gene3D" id="1.20.5.190">
    <property type="match status" value="3"/>
</dbReference>
<dbReference type="EMBL" id="JANJYI010000009">
    <property type="protein sequence ID" value="KAK2637181.1"/>
    <property type="molecule type" value="Genomic_DNA"/>
</dbReference>
<dbReference type="InterPro" id="IPR000048">
    <property type="entry name" value="IQ_motif_EF-hand-BS"/>
</dbReference>
<evidence type="ECO:0000256" key="4">
    <source>
        <dbReference type="ARBA" id="ARBA00022860"/>
    </source>
</evidence>
<sequence>MAELDARRTEVLANAAKCIQRQIQTHLTRKEFIALRRATIHMQKHWRAQLARKLYEDMRREAASIYIQKHVRAHKSRRTYKNLQVAATVIQTGIRALAARNEYRYRRRTKAANKIQTLWRRFQALSAFKQQKKATLTLQCLWRARVARKELRKLRMAARETGALKEAKDKLEKRVEELTWRLEFEKHLRIDLEDAKGQEIAKLQDALNEMQGQLDEAHDAIIHEKEAAKLAIEQAPPVIKEVSIVDNAKLKLLENQNKELEVHLKL</sequence>
<comment type="caution">
    <text evidence="7">The sequence shown here is derived from an EMBL/GenBank/DDBJ whole genome shotgun (WGS) entry which is preliminary data.</text>
</comment>
<dbReference type="PANTHER" id="PTHR46184:SF5">
    <property type="entry name" value="UNCONVENTIONAL MYOSIN-IXA-LIKE"/>
    <property type="match status" value="1"/>
</dbReference>